<proteinExistence type="inferred from homology"/>
<feature type="domain" description="Alpha-ketoglutarate-dependent dioxygenase AlkB-like" evidence="2">
    <location>
        <begin position="300"/>
        <end position="421"/>
    </location>
</feature>
<evidence type="ECO:0000313" key="3">
    <source>
        <dbReference type="EMBL" id="KAJ0399096.1"/>
    </source>
</evidence>
<dbReference type="EMBL" id="JAKCXM010000194">
    <property type="protein sequence ID" value="KAJ0399096.1"/>
    <property type="molecule type" value="Genomic_DNA"/>
</dbReference>
<dbReference type="InterPro" id="IPR027450">
    <property type="entry name" value="AlkB-like"/>
</dbReference>
<accession>A0AAD5LFG5</accession>
<dbReference type="Pfam" id="PF13532">
    <property type="entry name" value="2OG-FeII_Oxy_2"/>
    <property type="match status" value="1"/>
</dbReference>
<comment type="caution">
    <text evidence="3">The sequence shown here is derived from an EMBL/GenBank/DDBJ whole genome shotgun (WGS) entry which is preliminary data.</text>
</comment>
<dbReference type="PANTHER" id="PTHR31449:SF3">
    <property type="entry name" value="UPF0598 PROTEIN C8ORF82"/>
    <property type="match status" value="1"/>
</dbReference>
<evidence type="ECO:0000256" key="1">
    <source>
        <dbReference type="ARBA" id="ARBA00006322"/>
    </source>
</evidence>
<evidence type="ECO:0000259" key="2">
    <source>
        <dbReference type="Pfam" id="PF13532"/>
    </source>
</evidence>
<name>A0AAD5LFG5_PYTIN</name>
<protein>
    <recommendedName>
        <fullName evidence="2">Alpha-ketoglutarate-dependent dioxygenase AlkB-like domain-containing protein</fullName>
    </recommendedName>
</protein>
<evidence type="ECO:0000313" key="4">
    <source>
        <dbReference type="Proteomes" id="UP001209570"/>
    </source>
</evidence>
<dbReference type="Proteomes" id="UP001209570">
    <property type="component" value="Unassembled WGS sequence"/>
</dbReference>
<sequence>MCTATSFDEDKYLELKQLKDIKSEEFYDEQGVHRRYFYYVDLQGRLFLENTRPKNIASSLKSSKFLRFFFSQLRPNRLEDPSSPSASEVEGIVPFMEYPFRSPCGKEMNFIKCADRPIVFEDLRRDPKSEQWRLVFGGGELSIPFEPDALQISESTGRLYHRFTNKHFGVGDVESIGLVRSQVAVELGKSIQLYDDDHPSATSNRDMPVGEFEWESKRYPISSPVVRDEFAVSSLLQQARRSAAALANMSEQAVDHLLRDARVIYLTDDHSSWIYHAPRWYKRIYAHCVTENTLQVPYVDWFHRVWDLHPAHHDTIKMFGRDVPTPRFQQAYGQSYKFSGSMFHAKPFPAALQHALALLQAFVTHPSTHETYLKAAGLVNWYANGDHYMGPHSDDESNIYAQSPVFSLSLGATRRFVFTPRASKMYPLAPEDTQARAPEDEELRWAPRQFDIAVF</sequence>
<dbReference type="PANTHER" id="PTHR31449">
    <property type="entry name" value="UPF0598 PROTEIN C8ORF82"/>
    <property type="match status" value="1"/>
</dbReference>
<dbReference type="InterPro" id="IPR028108">
    <property type="entry name" value="DUF4505"/>
</dbReference>
<keyword evidence="4" id="KW-1185">Reference proteome</keyword>
<dbReference type="InterPro" id="IPR037151">
    <property type="entry name" value="AlkB-like_sf"/>
</dbReference>
<organism evidence="3 4">
    <name type="scientific">Pythium insidiosum</name>
    <name type="common">Pythiosis disease agent</name>
    <dbReference type="NCBI Taxonomy" id="114742"/>
    <lineage>
        <taxon>Eukaryota</taxon>
        <taxon>Sar</taxon>
        <taxon>Stramenopiles</taxon>
        <taxon>Oomycota</taxon>
        <taxon>Peronosporomycetes</taxon>
        <taxon>Pythiales</taxon>
        <taxon>Pythiaceae</taxon>
        <taxon>Pythium</taxon>
    </lineage>
</organism>
<gene>
    <name evidence="3" type="ORF">P43SY_006074</name>
</gene>
<dbReference type="SUPFAM" id="SSF51197">
    <property type="entry name" value="Clavaminate synthase-like"/>
    <property type="match status" value="1"/>
</dbReference>
<reference evidence="3" key="1">
    <citation type="submission" date="2021-12" db="EMBL/GenBank/DDBJ databases">
        <title>Prjna785345.</title>
        <authorList>
            <person name="Rujirawat T."/>
            <person name="Krajaejun T."/>
        </authorList>
    </citation>
    <scope>NUCLEOTIDE SEQUENCE</scope>
    <source>
        <strain evidence="3">Pi057C3</strain>
    </source>
</reference>
<dbReference type="Gene3D" id="2.60.120.590">
    <property type="entry name" value="Alpha-ketoglutarate-dependent dioxygenase AlkB-like"/>
    <property type="match status" value="1"/>
</dbReference>
<dbReference type="AlphaFoldDB" id="A0AAD5LFG5"/>
<dbReference type="Pfam" id="PF14956">
    <property type="entry name" value="DUF4505"/>
    <property type="match status" value="1"/>
</dbReference>
<comment type="similarity">
    <text evidence="1">Belongs to the UPF0598 family.</text>
</comment>